<name>A0A8J4DXL9_9ACTN</name>
<gene>
    <name evidence="2" type="ORF">Vau01_015700</name>
</gene>
<comment type="caution">
    <text evidence="2">The sequence shown here is derived from an EMBL/GenBank/DDBJ whole genome shotgun (WGS) entry which is preliminary data.</text>
</comment>
<protein>
    <submittedName>
        <fullName evidence="2">Uncharacterized protein</fullName>
    </submittedName>
</protein>
<reference evidence="2" key="1">
    <citation type="submission" date="2021-01" db="EMBL/GenBank/DDBJ databases">
        <title>Whole genome shotgun sequence of Virgisporangium aurantiacum NBRC 16421.</title>
        <authorList>
            <person name="Komaki H."/>
            <person name="Tamura T."/>
        </authorList>
    </citation>
    <scope>NUCLEOTIDE SEQUENCE</scope>
    <source>
        <strain evidence="2">NBRC 16421</strain>
    </source>
</reference>
<evidence type="ECO:0000256" key="1">
    <source>
        <dbReference type="SAM" id="MobiDB-lite"/>
    </source>
</evidence>
<keyword evidence="3" id="KW-1185">Reference proteome</keyword>
<evidence type="ECO:0000313" key="2">
    <source>
        <dbReference type="EMBL" id="GIJ54054.1"/>
    </source>
</evidence>
<sequence length="117" mass="12460">MRRPEDRRMARVISSGCRCNRSNLKQPKAERLDGRRLVCNAAQGLPAGRPPSSRATISPSITTSRRPSKIRQDGQFGVMAGDVAVIAADHSHPTRLDVEGIQQAGPGAGAVAPHRSG</sequence>
<dbReference type="Proteomes" id="UP000612585">
    <property type="component" value="Unassembled WGS sequence"/>
</dbReference>
<feature type="region of interest" description="Disordered" evidence="1">
    <location>
        <begin position="42"/>
        <end position="70"/>
    </location>
</feature>
<evidence type="ECO:0000313" key="3">
    <source>
        <dbReference type="Proteomes" id="UP000612585"/>
    </source>
</evidence>
<proteinExistence type="predicted"/>
<organism evidence="2 3">
    <name type="scientific">Virgisporangium aurantiacum</name>
    <dbReference type="NCBI Taxonomy" id="175570"/>
    <lineage>
        <taxon>Bacteria</taxon>
        <taxon>Bacillati</taxon>
        <taxon>Actinomycetota</taxon>
        <taxon>Actinomycetes</taxon>
        <taxon>Micromonosporales</taxon>
        <taxon>Micromonosporaceae</taxon>
        <taxon>Virgisporangium</taxon>
    </lineage>
</organism>
<accession>A0A8J4DXL9</accession>
<dbReference type="EMBL" id="BOPG01000010">
    <property type="protein sequence ID" value="GIJ54054.1"/>
    <property type="molecule type" value="Genomic_DNA"/>
</dbReference>
<feature type="compositionally biased region" description="Polar residues" evidence="1">
    <location>
        <begin position="53"/>
        <end position="65"/>
    </location>
</feature>
<dbReference type="AlphaFoldDB" id="A0A8J4DXL9"/>